<evidence type="ECO:0000256" key="1">
    <source>
        <dbReference type="ARBA" id="ARBA00010211"/>
    </source>
</evidence>
<feature type="domain" description="Fumarylacetoacetase-like C-terminal" evidence="3">
    <location>
        <begin position="84"/>
        <end position="315"/>
    </location>
</feature>
<dbReference type="GO" id="GO:0016787">
    <property type="term" value="F:hydrolase activity"/>
    <property type="evidence" value="ECO:0007669"/>
    <property type="project" value="UniProtKB-KW"/>
</dbReference>
<dbReference type="PANTHER" id="PTHR42796:SF4">
    <property type="entry name" value="FUMARYLACETOACETATE HYDROLASE DOMAIN-CONTAINING PROTEIN 2A"/>
    <property type="match status" value="1"/>
</dbReference>
<gene>
    <name evidence="4" type="ORF">GCM10010255_65450</name>
</gene>
<evidence type="ECO:0000259" key="3">
    <source>
        <dbReference type="Pfam" id="PF01557"/>
    </source>
</evidence>
<dbReference type="InterPro" id="IPR051121">
    <property type="entry name" value="FAH"/>
</dbReference>
<comment type="caution">
    <text evidence="4">The sequence shown here is derived from an EMBL/GenBank/DDBJ whole genome shotgun (WGS) entry which is preliminary data.</text>
</comment>
<dbReference type="PANTHER" id="PTHR42796">
    <property type="entry name" value="FUMARYLACETOACETATE HYDROLASE DOMAIN-CONTAINING PROTEIN 2A-RELATED"/>
    <property type="match status" value="1"/>
</dbReference>
<dbReference type="SUPFAM" id="SSF56529">
    <property type="entry name" value="FAH"/>
    <property type="match status" value="1"/>
</dbReference>
<organism evidence="4 5">
    <name type="scientific">Streptomyces coeruleofuscus</name>
    <dbReference type="NCBI Taxonomy" id="66879"/>
    <lineage>
        <taxon>Bacteria</taxon>
        <taxon>Bacillati</taxon>
        <taxon>Actinomycetota</taxon>
        <taxon>Actinomycetes</taxon>
        <taxon>Kitasatosporales</taxon>
        <taxon>Streptomycetaceae</taxon>
        <taxon>Streptomyces</taxon>
    </lineage>
</organism>
<dbReference type="InterPro" id="IPR036663">
    <property type="entry name" value="Fumarylacetoacetase_C_sf"/>
</dbReference>
<dbReference type="EMBL" id="BAAASE010000010">
    <property type="protein sequence ID" value="GAA2417298.1"/>
    <property type="molecule type" value="Genomic_DNA"/>
</dbReference>
<evidence type="ECO:0000313" key="4">
    <source>
        <dbReference type="EMBL" id="GAA2417298.1"/>
    </source>
</evidence>
<keyword evidence="5" id="KW-1185">Reference proteome</keyword>
<proteinExistence type="inferred from homology"/>
<name>A0ABN3IY77_9ACTN</name>
<dbReference type="InterPro" id="IPR011234">
    <property type="entry name" value="Fumarylacetoacetase-like_C"/>
</dbReference>
<dbReference type="Pfam" id="PF01557">
    <property type="entry name" value="FAA_hydrolase"/>
    <property type="match status" value="1"/>
</dbReference>
<dbReference type="RefSeq" id="WP_086854563.1">
    <property type="nucleotide sequence ID" value="NZ_BAAASE010000010.1"/>
</dbReference>
<comment type="similarity">
    <text evidence="1">Belongs to the FAH family.</text>
</comment>
<keyword evidence="4" id="KW-0378">Hydrolase</keyword>
<protein>
    <submittedName>
        <fullName evidence="4">Fumarylacetoacetate hydrolase family protein</fullName>
    </submittedName>
</protein>
<accession>A0ABN3IY77</accession>
<dbReference type="Gene3D" id="3.90.850.10">
    <property type="entry name" value="Fumarylacetoacetase-like, C-terminal domain"/>
    <property type="match status" value="1"/>
</dbReference>
<keyword evidence="2" id="KW-0479">Metal-binding</keyword>
<dbReference type="Proteomes" id="UP001499986">
    <property type="component" value="Unassembled WGS sequence"/>
</dbReference>
<reference evidence="4 5" key="1">
    <citation type="journal article" date="2019" name="Int. J. Syst. Evol. Microbiol.">
        <title>The Global Catalogue of Microorganisms (GCM) 10K type strain sequencing project: providing services to taxonomists for standard genome sequencing and annotation.</title>
        <authorList>
            <consortium name="The Broad Institute Genomics Platform"/>
            <consortium name="The Broad Institute Genome Sequencing Center for Infectious Disease"/>
            <person name="Wu L."/>
            <person name="Ma J."/>
        </authorList>
    </citation>
    <scope>NUCLEOTIDE SEQUENCE [LARGE SCALE GENOMIC DNA]</scope>
    <source>
        <strain evidence="4 5">JCM 4358</strain>
    </source>
</reference>
<sequence length="317" mass="34338">MRSTPFSLGTFAEASGSPFPGIVLDDKVYDTRAVLPEAATTRDLLADWEAALAALQGLADAPVGPGLPLGDLRVLAPVQRPGQIIAAGANYREHVIQITVAHRLGKADATEEELREQAAREIAERRANGEPYVWIGVPSAISGPYDDIVLPSIGENHDWELELGVIIGREAREVSPAEALEYVAGYTICNDLTTRSLVPRPEIPMMGTDWMRSKNQPGFYPTGPYVVPARFVADPHDLDITLRLNGKVMQKGNTGDMVFDIPALISYVSHRLVLQPGDMLITGSPEGNGSHYGRFLRAGDVMESEISGLGSQRNVCR</sequence>
<evidence type="ECO:0000256" key="2">
    <source>
        <dbReference type="ARBA" id="ARBA00022723"/>
    </source>
</evidence>
<evidence type="ECO:0000313" key="5">
    <source>
        <dbReference type="Proteomes" id="UP001499986"/>
    </source>
</evidence>